<dbReference type="Proteomes" id="UP000000844">
    <property type="component" value="Chromosome"/>
</dbReference>
<dbReference type="RefSeq" id="WP_013017294.1">
    <property type="nucleotide sequence ID" value="NC_013947.1"/>
</dbReference>
<organism evidence="2 3">
    <name type="scientific">Stackebrandtia nassauensis (strain DSM 44728 / CIP 108903 / NRRL B-16338 / NBRC 102104 / LLR-40K-21)</name>
    <dbReference type="NCBI Taxonomy" id="446470"/>
    <lineage>
        <taxon>Bacteria</taxon>
        <taxon>Bacillati</taxon>
        <taxon>Actinomycetota</taxon>
        <taxon>Actinomycetes</taxon>
        <taxon>Glycomycetales</taxon>
        <taxon>Glycomycetaceae</taxon>
        <taxon>Stackebrandtia</taxon>
    </lineage>
</organism>
<name>D3Q0I7_STANL</name>
<keyword evidence="2" id="KW-0489">Methyltransferase</keyword>
<keyword evidence="1" id="KW-1133">Transmembrane helix</keyword>
<dbReference type="Pfam" id="PF10011">
    <property type="entry name" value="DUF2254"/>
    <property type="match status" value="1"/>
</dbReference>
<dbReference type="OrthoDB" id="2955631at2"/>
<reference evidence="2 3" key="1">
    <citation type="journal article" date="2009" name="Stand. Genomic Sci.">
        <title>Complete genome sequence of Stackebrandtia nassauensis type strain (LLR-40K-21).</title>
        <authorList>
            <person name="Munk C."/>
            <person name="Lapidus A."/>
            <person name="Copeland A."/>
            <person name="Jando M."/>
            <person name="Mayilraj S."/>
            <person name="Glavina Del Rio T."/>
            <person name="Nolan M."/>
            <person name="Chen F."/>
            <person name="Lucas S."/>
            <person name="Tice H."/>
            <person name="Cheng J.F."/>
            <person name="Han C."/>
            <person name="Detter J.C."/>
            <person name="Bruce D."/>
            <person name="Goodwin L."/>
            <person name="Chain P."/>
            <person name="Pitluck S."/>
            <person name="Goker M."/>
            <person name="Ovchinikova G."/>
            <person name="Pati A."/>
            <person name="Ivanova N."/>
            <person name="Mavromatis K."/>
            <person name="Chen A."/>
            <person name="Palaniappan K."/>
            <person name="Land M."/>
            <person name="Hauser L."/>
            <person name="Chang Y.J."/>
            <person name="Jeffries C.D."/>
            <person name="Bristow J."/>
            <person name="Eisen J.A."/>
            <person name="Markowitz V."/>
            <person name="Hugenholtz P."/>
            <person name="Kyrpides N.C."/>
            <person name="Klenk H.P."/>
        </authorList>
    </citation>
    <scope>NUCLEOTIDE SEQUENCE [LARGE SCALE GENOMIC DNA]</scope>
    <source>
        <strain evidence="3">DSM 44728 / CIP 108903 / NRRL B-16338 / NBRC 102104 / LLR-40K-21</strain>
    </source>
</reference>
<keyword evidence="3" id="KW-1185">Reference proteome</keyword>
<dbReference type="InterPro" id="IPR018723">
    <property type="entry name" value="DUF2254_membrane"/>
</dbReference>
<feature type="transmembrane region" description="Helical" evidence="1">
    <location>
        <begin position="71"/>
        <end position="94"/>
    </location>
</feature>
<evidence type="ECO:0000313" key="2">
    <source>
        <dbReference type="EMBL" id="ADD41723.1"/>
    </source>
</evidence>
<protein>
    <submittedName>
        <fullName evidence="2">N-6 adenine-specific DNA methylase</fullName>
    </submittedName>
</protein>
<dbReference type="GO" id="GO:0032259">
    <property type="term" value="P:methylation"/>
    <property type="evidence" value="ECO:0007669"/>
    <property type="project" value="UniProtKB-KW"/>
</dbReference>
<dbReference type="AlphaFoldDB" id="D3Q0I7"/>
<feature type="transmembrane region" description="Helical" evidence="1">
    <location>
        <begin position="148"/>
        <end position="170"/>
    </location>
</feature>
<dbReference type="HOGENOM" id="CLU_032303_1_1_11"/>
<keyword evidence="2" id="KW-0808">Transferase</keyword>
<feature type="transmembrane region" description="Helical" evidence="1">
    <location>
        <begin position="20"/>
        <end position="39"/>
    </location>
</feature>
<dbReference type="KEGG" id="sna:Snas_2028"/>
<dbReference type="GO" id="GO:0008168">
    <property type="term" value="F:methyltransferase activity"/>
    <property type="evidence" value="ECO:0007669"/>
    <property type="project" value="UniProtKB-KW"/>
</dbReference>
<dbReference type="EMBL" id="CP001778">
    <property type="protein sequence ID" value="ADD41723.1"/>
    <property type="molecule type" value="Genomic_DNA"/>
</dbReference>
<feature type="transmembrane region" description="Helical" evidence="1">
    <location>
        <begin position="114"/>
        <end position="136"/>
    </location>
</feature>
<accession>D3Q0I7</accession>
<gene>
    <name evidence="2" type="ordered locus">Snas_2028</name>
</gene>
<keyword evidence="1" id="KW-0812">Transmembrane</keyword>
<evidence type="ECO:0000256" key="1">
    <source>
        <dbReference type="SAM" id="Phobius"/>
    </source>
</evidence>
<dbReference type="eggNOG" id="COG4325">
    <property type="taxonomic scope" value="Bacteria"/>
</dbReference>
<keyword evidence="1" id="KW-0472">Membrane</keyword>
<proteinExistence type="predicted"/>
<dbReference type="STRING" id="446470.Snas_2028"/>
<sequence>MAEGARRPRSPLYDHLRDNFWFAPLVALAGAVVGAQLAVRLDEFVIELADTWRDTELLYLLQAVNKSTRGIISSVTGAMLTFVGVVFSISLVALQMASSQFSPRVLRLYIRSRITKATLSVGLATFLFSLLVQLGFDDSDITTTASVPLFSSLGSVALVVTSLVLFVFYVNATLRLLRVNHVLAELATETLRVIAARRFEPRDHAFDAEVAATVRFTGGRSGVLRDVNLPRLIRLARKHDTVIEVVPKVGDFLTTGTPAIKVHGGRTPELWRVRGCLSVGSERSPRQDVGFGVRQIADIGIRALSPAVNDPTTAVAAIDRLLQILAGLVSRPDSHSWYRDRAGRLRLMVPEPSVAGLLDTAFTEFRVYGAGSPQVTRRLLSALDDLAAIAIDAHRPAIRRHRRLLMTAVAATTSRSDEREFALTPDRQGIG</sequence>
<evidence type="ECO:0000313" key="3">
    <source>
        <dbReference type="Proteomes" id="UP000000844"/>
    </source>
</evidence>